<dbReference type="EMBL" id="RAPQ01000011">
    <property type="protein sequence ID" value="RKD98777.1"/>
    <property type="molecule type" value="Genomic_DNA"/>
</dbReference>
<dbReference type="InterPro" id="IPR018357">
    <property type="entry name" value="Hexapep_transf_CS"/>
</dbReference>
<comment type="caution">
    <text evidence="5">The sequence shown here is derived from an EMBL/GenBank/DDBJ whole genome shotgun (WGS) entry which is preliminary data.</text>
</comment>
<keyword evidence="6" id="KW-1185">Reference proteome</keyword>
<dbReference type="Pfam" id="PF00132">
    <property type="entry name" value="Hexapep"/>
    <property type="match status" value="1"/>
</dbReference>
<dbReference type="GO" id="GO:0016746">
    <property type="term" value="F:acyltransferase activity"/>
    <property type="evidence" value="ECO:0007669"/>
    <property type="project" value="UniProtKB-KW"/>
</dbReference>
<evidence type="ECO:0000256" key="1">
    <source>
        <dbReference type="ARBA" id="ARBA00007274"/>
    </source>
</evidence>
<name>A0A419WTL8_9BACT</name>
<dbReference type="InterPro" id="IPR011004">
    <property type="entry name" value="Trimer_LpxA-like_sf"/>
</dbReference>
<gene>
    <name evidence="5" type="ORF">BXY64_3640</name>
</gene>
<dbReference type="PANTHER" id="PTHR43300">
    <property type="entry name" value="ACETYLTRANSFERASE"/>
    <property type="match status" value="1"/>
</dbReference>
<evidence type="ECO:0000313" key="6">
    <source>
        <dbReference type="Proteomes" id="UP000284531"/>
    </source>
</evidence>
<keyword evidence="2 5" id="KW-0808">Transferase</keyword>
<keyword evidence="3" id="KW-0677">Repeat</keyword>
<dbReference type="Gene3D" id="2.160.10.10">
    <property type="entry name" value="Hexapeptide repeat proteins"/>
    <property type="match status" value="1"/>
</dbReference>
<evidence type="ECO:0000313" key="5">
    <source>
        <dbReference type="EMBL" id="RKD98777.1"/>
    </source>
</evidence>
<dbReference type="AlphaFoldDB" id="A0A419WTL8"/>
<evidence type="ECO:0000256" key="4">
    <source>
        <dbReference type="ARBA" id="ARBA00023315"/>
    </source>
</evidence>
<dbReference type="RefSeq" id="WP_120241354.1">
    <property type="nucleotide sequence ID" value="NZ_CANNEC010000029.1"/>
</dbReference>
<dbReference type="PANTHER" id="PTHR43300:SF7">
    <property type="entry name" value="UDP-N-ACETYLBACILLOSAMINE N-ACETYLTRANSFERASE"/>
    <property type="match status" value="1"/>
</dbReference>
<accession>A0A419WTL8</accession>
<protein>
    <submittedName>
        <fullName evidence="5">Sugar O-acyltransferase (Sialic acid O-acetyltransferase NeuD family)</fullName>
    </submittedName>
</protein>
<proteinExistence type="inferred from homology"/>
<keyword evidence="4 5" id="KW-0012">Acyltransferase</keyword>
<evidence type="ECO:0000256" key="3">
    <source>
        <dbReference type="ARBA" id="ARBA00022737"/>
    </source>
</evidence>
<reference evidence="5 6" key="1">
    <citation type="submission" date="2018-09" db="EMBL/GenBank/DDBJ databases">
        <title>Genomic Encyclopedia of Archaeal and Bacterial Type Strains, Phase II (KMG-II): from individual species to whole genera.</title>
        <authorList>
            <person name="Goeker M."/>
        </authorList>
    </citation>
    <scope>NUCLEOTIDE SEQUENCE [LARGE SCALE GENOMIC DNA]</scope>
    <source>
        <strain evidence="5 6">DSM 21950</strain>
    </source>
</reference>
<organism evidence="5 6">
    <name type="scientific">Marinifilum flexuosum</name>
    <dbReference type="NCBI Taxonomy" id="1117708"/>
    <lineage>
        <taxon>Bacteria</taxon>
        <taxon>Pseudomonadati</taxon>
        <taxon>Bacteroidota</taxon>
        <taxon>Bacteroidia</taxon>
        <taxon>Marinilabiliales</taxon>
        <taxon>Marinifilaceae</taxon>
    </lineage>
</organism>
<dbReference type="PROSITE" id="PS00101">
    <property type="entry name" value="HEXAPEP_TRANSFERASES"/>
    <property type="match status" value="1"/>
</dbReference>
<evidence type="ECO:0000256" key="2">
    <source>
        <dbReference type="ARBA" id="ARBA00022679"/>
    </source>
</evidence>
<comment type="similarity">
    <text evidence="1">Belongs to the transferase hexapeptide repeat family.</text>
</comment>
<dbReference type="InterPro" id="IPR001451">
    <property type="entry name" value="Hexapep"/>
</dbReference>
<dbReference type="SUPFAM" id="SSF51161">
    <property type="entry name" value="Trimeric LpxA-like enzymes"/>
    <property type="match status" value="1"/>
</dbReference>
<dbReference type="Proteomes" id="UP000284531">
    <property type="component" value="Unassembled WGS sequence"/>
</dbReference>
<sequence>MALKRDVYQLMGFDPNWICVIHDLLYHNHKKEIAFDVFLNMELETKANDWLQEIHFQAQAIERVNPKLPILFGLVSPKNKYPVYKDFSKVLERDDYDNFIADSSIVSVSSKLGKALLIDHQCVISAQTKIGFGVSIKRGAKIGHHNFIGDFTDINPGVITSGNVNIGKACEIGSGAIVKNNVVIGDNTFIGMGSVVTKDIPSNSIAFGNPCKVIRKNDIWNF</sequence>
<dbReference type="InterPro" id="IPR050179">
    <property type="entry name" value="Trans_hexapeptide_repeat"/>
</dbReference>
<dbReference type="OrthoDB" id="708224at2"/>